<dbReference type="PANTHER" id="PTHR38445:SF10">
    <property type="entry name" value="GNTR-FAMILY TRANSCRIPTIONAL REGULATOR"/>
    <property type="match status" value="1"/>
</dbReference>
<comment type="caution">
    <text evidence="5">The sequence shown here is derived from an EMBL/GenBank/DDBJ whole genome shotgun (WGS) entry which is preliminary data.</text>
</comment>
<dbReference type="PANTHER" id="PTHR38445">
    <property type="entry name" value="HTH-TYPE TRANSCRIPTIONAL REPRESSOR YTRA"/>
    <property type="match status" value="1"/>
</dbReference>
<dbReference type="InterPro" id="IPR036388">
    <property type="entry name" value="WH-like_DNA-bd_sf"/>
</dbReference>
<organism evidence="5 6">
    <name type="scientific">Gordonibacter faecis</name>
    <dbReference type="NCBI Taxonomy" id="3047475"/>
    <lineage>
        <taxon>Bacteria</taxon>
        <taxon>Bacillati</taxon>
        <taxon>Actinomycetota</taxon>
        <taxon>Coriobacteriia</taxon>
        <taxon>Eggerthellales</taxon>
        <taxon>Eggerthellaceae</taxon>
        <taxon>Gordonibacter</taxon>
    </lineage>
</organism>
<evidence type="ECO:0000259" key="4">
    <source>
        <dbReference type="PROSITE" id="PS50949"/>
    </source>
</evidence>
<sequence>MNVDPSRETPLFIQIAESIEDEVFTGIYAEGDRVPSTNEVAALFGINPHTVLKGMNILVDEGIIHKRRGMGMYVSDGALDAIRAKRQAAFAKRYVDTLVTEARKLGMTKEQVLALVEKGLDHE</sequence>
<evidence type="ECO:0000313" key="5">
    <source>
        <dbReference type="EMBL" id="MDJ1651686.1"/>
    </source>
</evidence>
<accession>A0ABT7DQ66</accession>
<dbReference type="SUPFAM" id="SSF46785">
    <property type="entry name" value="Winged helix' DNA-binding domain"/>
    <property type="match status" value="1"/>
</dbReference>
<evidence type="ECO:0000256" key="3">
    <source>
        <dbReference type="ARBA" id="ARBA00023163"/>
    </source>
</evidence>
<dbReference type="RefSeq" id="WP_283833037.1">
    <property type="nucleotide sequence ID" value="NZ_JASJEU010000024.1"/>
</dbReference>
<keyword evidence="3" id="KW-0804">Transcription</keyword>
<feature type="domain" description="HTH gntR-type" evidence="4">
    <location>
        <begin position="9"/>
        <end position="77"/>
    </location>
</feature>
<gene>
    <name evidence="5" type="ORF">QNJ86_12810</name>
</gene>
<protein>
    <submittedName>
        <fullName evidence="5">GntR family transcriptional regulator</fullName>
    </submittedName>
</protein>
<dbReference type="InterPro" id="IPR036390">
    <property type="entry name" value="WH_DNA-bd_sf"/>
</dbReference>
<dbReference type="CDD" id="cd07377">
    <property type="entry name" value="WHTH_GntR"/>
    <property type="match status" value="1"/>
</dbReference>
<dbReference type="InterPro" id="IPR000524">
    <property type="entry name" value="Tscrpt_reg_HTH_GntR"/>
</dbReference>
<name>A0ABT7DQ66_9ACTN</name>
<proteinExistence type="predicted"/>
<dbReference type="PROSITE" id="PS50949">
    <property type="entry name" value="HTH_GNTR"/>
    <property type="match status" value="1"/>
</dbReference>
<dbReference type="SMART" id="SM00345">
    <property type="entry name" value="HTH_GNTR"/>
    <property type="match status" value="1"/>
</dbReference>
<dbReference type="Gene3D" id="1.10.10.10">
    <property type="entry name" value="Winged helix-like DNA-binding domain superfamily/Winged helix DNA-binding domain"/>
    <property type="match status" value="1"/>
</dbReference>
<dbReference type="EMBL" id="JASJEU010000024">
    <property type="protein sequence ID" value="MDJ1651686.1"/>
    <property type="molecule type" value="Genomic_DNA"/>
</dbReference>
<evidence type="ECO:0000256" key="1">
    <source>
        <dbReference type="ARBA" id="ARBA00023015"/>
    </source>
</evidence>
<keyword evidence="2" id="KW-0238">DNA-binding</keyword>
<dbReference type="Proteomes" id="UP001232750">
    <property type="component" value="Unassembled WGS sequence"/>
</dbReference>
<keyword evidence="1" id="KW-0805">Transcription regulation</keyword>
<reference evidence="5 6" key="1">
    <citation type="submission" date="2023-05" db="EMBL/GenBank/DDBJ databases">
        <title>Gordonibacter KGMB12511T sp. nov., isolated from faeces of healthy Korean.</title>
        <authorList>
            <person name="Kim H.S."/>
            <person name="Kim J.-S."/>
            <person name="Suh M.K."/>
            <person name="Eom M.K."/>
            <person name="Do H.E."/>
            <person name="Lee J.-S."/>
        </authorList>
    </citation>
    <scope>NUCLEOTIDE SEQUENCE [LARGE SCALE GENOMIC DNA]</scope>
    <source>
        <strain evidence="5 6">KGMB12511</strain>
    </source>
</reference>
<evidence type="ECO:0000256" key="2">
    <source>
        <dbReference type="ARBA" id="ARBA00023125"/>
    </source>
</evidence>
<dbReference type="Pfam" id="PF00392">
    <property type="entry name" value="GntR"/>
    <property type="match status" value="1"/>
</dbReference>
<keyword evidence="6" id="KW-1185">Reference proteome</keyword>
<evidence type="ECO:0000313" key="6">
    <source>
        <dbReference type="Proteomes" id="UP001232750"/>
    </source>
</evidence>